<dbReference type="RefSeq" id="WP_146591892.1">
    <property type="nucleotide sequence ID" value="NZ_SJPO01000019.1"/>
</dbReference>
<proteinExistence type="inferred from homology"/>
<dbReference type="OrthoDB" id="9764318at2"/>
<evidence type="ECO:0000313" key="14">
    <source>
        <dbReference type="Proteomes" id="UP000318478"/>
    </source>
</evidence>
<dbReference type="FunFam" id="3.20.19.10:FF:000001">
    <property type="entry name" value="Aconitate hydratase"/>
    <property type="match status" value="1"/>
</dbReference>
<dbReference type="Gene3D" id="6.10.190.10">
    <property type="match status" value="1"/>
</dbReference>
<evidence type="ECO:0000256" key="6">
    <source>
        <dbReference type="ARBA" id="ARBA00023014"/>
    </source>
</evidence>
<evidence type="ECO:0000256" key="4">
    <source>
        <dbReference type="ARBA" id="ARBA00022723"/>
    </source>
</evidence>
<dbReference type="InterPro" id="IPR018136">
    <property type="entry name" value="Aconitase_4Fe-4S_BS"/>
</dbReference>
<dbReference type="InterPro" id="IPR036008">
    <property type="entry name" value="Aconitase_4Fe-4S_dom"/>
</dbReference>
<dbReference type="InterPro" id="IPR044137">
    <property type="entry name" value="AcnA_IRP_Swivel"/>
</dbReference>
<keyword evidence="5 9" id="KW-0408">Iron</keyword>
<organism evidence="13 14">
    <name type="scientific">Posidoniimonas polymericola</name>
    <dbReference type="NCBI Taxonomy" id="2528002"/>
    <lineage>
        <taxon>Bacteria</taxon>
        <taxon>Pseudomonadati</taxon>
        <taxon>Planctomycetota</taxon>
        <taxon>Planctomycetia</taxon>
        <taxon>Pirellulales</taxon>
        <taxon>Lacipirellulaceae</taxon>
        <taxon>Posidoniimonas</taxon>
    </lineage>
</organism>
<dbReference type="InterPro" id="IPR001030">
    <property type="entry name" value="Acoase/IPM_deHydtase_lsu_aba"/>
</dbReference>
<gene>
    <name evidence="13" type="primary">acn</name>
    <name evidence="13" type="ORF">Pla123a_48930</name>
</gene>
<comment type="similarity">
    <text evidence="3 9">Belongs to the aconitase/IPM isomerase family.</text>
</comment>
<evidence type="ECO:0000313" key="13">
    <source>
        <dbReference type="EMBL" id="TWT65425.1"/>
    </source>
</evidence>
<feature type="domain" description="Aconitase/3-isopropylmalate dehydratase large subunit alpha/beta/alpha" evidence="11">
    <location>
        <begin position="82"/>
        <end position="601"/>
    </location>
</feature>
<dbReference type="PROSITE" id="PS00450">
    <property type="entry name" value="ACONITASE_1"/>
    <property type="match status" value="1"/>
</dbReference>
<evidence type="ECO:0000256" key="8">
    <source>
        <dbReference type="ARBA" id="ARBA00023501"/>
    </source>
</evidence>
<dbReference type="NCBIfam" id="NF009520">
    <property type="entry name" value="PRK12881.1"/>
    <property type="match status" value="1"/>
</dbReference>
<dbReference type="GO" id="GO:0051539">
    <property type="term" value="F:4 iron, 4 sulfur cluster binding"/>
    <property type="evidence" value="ECO:0007669"/>
    <property type="project" value="UniProtKB-KW"/>
</dbReference>
<comment type="cofactor">
    <cofactor evidence="1">
        <name>[4Fe-4S] cluster</name>
        <dbReference type="ChEBI" id="CHEBI:49883"/>
    </cofactor>
</comment>
<dbReference type="EMBL" id="SJPO01000019">
    <property type="protein sequence ID" value="TWT65425.1"/>
    <property type="molecule type" value="Genomic_DNA"/>
</dbReference>
<dbReference type="InterPro" id="IPR006249">
    <property type="entry name" value="Aconitase/IRP2"/>
</dbReference>
<name>A0A5C5XTS3_9BACT</name>
<dbReference type="NCBIfam" id="NF006757">
    <property type="entry name" value="PRK09277.1"/>
    <property type="match status" value="1"/>
</dbReference>
<evidence type="ECO:0000259" key="11">
    <source>
        <dbReference type="Pfam" id="PF00330"/>
    </source>
</evidence>
<dbReference type="GO" id="GO:0046872">
    <property type="term" value="F:metal ion binding"/>
    <property type="evidence" value="ECO:0007669"/>
    <property type="project" value="UniProtKB-KW"/>
</dbReference>
<dbReference type="NCBIfam" id="TIGR01341">
    <property type="entry name" value="aconitase_1"/>
    <property type="match status" value="1"/>
</dbReference>
<evidence type="ECO:0000256" key="3">
    <source>
        <dbReference type="ARBA" id="ARBA00007185"/>
    </source>
</evidence>
<dbReference type="CDD" id="cd01580">
    <property type="entry name" value="AcnA_IRP_Swivel"/>
    <property type="match status" value="1"/>
</dbReference>
<protein>
    <recommendedName>
        <fullName evidence="9">Aconitate hydratase</fullName>
        <shortName evidence="9">Aconitase</shortName>
        <ecNumber evidence="9">4.2.1.3</ecNumber>
    </recommendedName>
</protein>
<reference evidence="13 14" key="1">
    <citation type="submission" date="2019-02" db="EMBL/GenBank/DDBJ databases">
        <title>Deep-cultivation of Planctomycetes and their phenomic and genomic characterization uncovers novel biology.</title>
        <authorList>
            <person name="Wiegand S."/>
            <person name="Jogler M."/>
            <person name="Boedeker C."/>
            <person name="Pinto D."/>
            <person name="Vollmers J."/>
            <person name="Rivas-Marin E."/>
            <person name="Kohn T."/>
            <person name="Peeters S.H."/>
            <person name="Heuer A."/>
            <person name="Rast P."/>
            <person name="Oberbeckmann S."/>
            <person name="Bunk B."/>
            <person name="Jeske O."/>
            <person name="Meyerdierks A."/>
            <person name="Storesund J.E."/>
            <person name="Kallscheuer N."/>
            <person name="Luecker S."/>
            <person name="Lage O.M."/>
            <person name="Pohl T."/>
            <person name="Merkel B.J."/>
            <person name="Hornburger P."/>
            <person name="Mueller R.-W."/>
            <person name="Bruemmer F."/>
            <person name="Labrenz M."/>
            <person name="Spormann A.M."/>
            <person name="Op Den Camp H."/>
            <person name="Overmann J."/>
            <person name="Amann R."/>
            <person name="Jetten M.S.M."/>
            <person name="Mascher T."/>
            <person name="Medema M.H."/>
            <person name="Devos D.P."/>
            <person name="Kaster A.-K."/>
            <person name="Ovreas L."/>
            <person name="Rohde M."/>
            <person name="Galperin M.Y."/>
            <person name="Jogler C."/>
        </authorList>
    </citation>
    <scope>NUCLEOTIDE SEQUENCE [LARGE SCALE GENOMIC DNA]</scope>
    <source>
        <strain evidence="13 14">Pla123a</strain>
    </source>
</reference>
<dbReference type="Proteomes" id="UP000318478">
    <property type="component" value="Unassembled WGS sequence"/>
</dbReference>
<dbReference type="Pfam" id="PF00694">
    <property type="entry name" value="Aconitase_C"/>
    <property type="match status" value="1"/>
</dbReference>
<dbReference type="AlphaFoldDB" id="A0A5C5XTS3"/>
<evidence type="ECO:0000256" key="1">
    <source>
        <dbReference type="ARBA" id="ARBA00001966"/>
    </source>
</evidence>
<dbReference type="PANTHER" id="PTHR11670">
    <property type="entry name" value="ACONITASE/IRON-RESPONSIVE ELEMENT FAMILY MEMBER"/>
    <property type="match status" value="1"/>
</dbReference>
<dbReference type="SUPFAM" id="SSF52016">
    <property type="entry name" value="LeuD/IlvD-like"/>
    <property type="match status" value="1"/>
</dbReference>
<dbReference type="InterPro" id="IPR015928">
    <property type="entry name" value="Aconitase/3IPM_dehydase_swvl"/>
</dbReference>
<feature type="domain" description="Aconitase A/isopropylmalate dehydratase small subunit swivel" evidence="12">
    <location>
        <begin position="731"/>
        <end position="858"/>
    </location>
</feature>
<dbReference type="FunFam" id="3.30.499.10:FF:000002">
    <property type="entry name" value="Aconitate hydratase"/>
    <property type="match status" value="1"/>
</dbReference>
<evidence type="ECO:0000256" key="7">
    <source>
        <dbReference type="ARBA" id="ARBA00023239"/>
    </source>
</evidence>
<dbReference type="Gene3D" id="3.20.19.10">
    <property type="entry name" value="Aconitase, domain 4"/>
    <property type="match status" value="1"/>
</dbReference>
<dbReference type="Gene3D" id="3.30.499.10">
    <property type="entry name" value="Aconitase, domain 3"/>
    <property type="match status" value="2"/>
</dbReference>
<dbReference type="PRINTS" id="PR00415">
    <property type="entry name" value="ACONITASE"/>
</dbReference>
<dbReference type="PROSITE" id="PS01244">
    <property type="entry name" value="ACONITASE_2"/>
    <property type="match status" value="1"/>
</dbReference>
<keyword evidence="7 9" id="KW-0456">Lyase</keyword>
<accession>A0A5C5XTS3</accession>
<evidence type="ECO:0000259" key="12">
    <source>
        <dbReference type="Pfam" id="PF00694"/>
    </source>
</evidence>
<evidence type="ECO:0000256" key="5">
    <source>
        <dbReference type="ARBA" id="ARBA00023004"/>
    </source>
</evidence>
<dbReference type="UniPathway" id="UPA00223">
    <property type="reaction ID" value="UER00718"/>
</dbReference>
<comment type="pathway">
    <text evidence="2">Carbohydrate metabolism; tricarboxylic acid cycle; isocitrate from oxaloacetate: step 2/2.</text>
</comment>
<comment type="caution">
    <text evidence="13">The sequence shown here is derived from an EMBL/GenBank/DDBJ whole genome shotgun (WGS) entry which is preliminary data.</text>
</comment>
<dbReference type="GO" id="GO:0003994">
    <property type="term" value="F:aconitate hydratase activity"/>
    <property type="evidence" value="ECO:0007669"/>
    <property type="project" value="UniProtKB-EC"/>
</dbReference>
<dbReference type="Pfam" id="PF00330">
    <property type="entry name" value="Aconitase"/>
    <property type="match status" value="1"/>
</dbReference>
<keyword evidence="14" id="KW-1185">Reference proteome</keyword>
<feature type="region of interest" description="Disordered" evidence="10">
    <location>
        <begin position="407"/>
        <end position="435"/>
    </location>
</feature>
<dbReference type="SUPFAM" id="SSF53732">
    <property type="entry name" value="Aconitase iron-sulfur domain"/>
    <property type="match status" value="1"/>
</dbReference>
<dbReference type="GO" id="GO:0006099">
    <property type="term" value="P:tricarboxylic acid cycle"/>
    <property type="evidence" value="ECO:0007669"/>
    <property type="project" value="UniProtKB-UniPathway"/>
</dbReference>
<keyword evidence="6 9" id="KW-0411">Iron-sulfur</keyword>
<dbReference type="EC" id="4.2.1.3" evidence="9"/>
<dbReference type="CDD" id="cd01586">
    <property type="entry name" value="AcnA_IRP"/>
    <property type="match status" value="1"/>
</dbReference>
<comment type="function">
    <text evidence="9">Catalyzes the isomerization of citrate to isocitrate via cis-aconitate.</text>
</comment>
<evidence type="ECO:0000256" key="10">
    <source>
        <dbReference type="SAM" id="MobiDB-lite"/>
    </source>
</evidence>
<keyword evidence="9" id="KW-0004">4Fe-4S</keyword>
<dbReference type="InterPro" id="IPR015931">
    <property type="entry name" value="Acnase/IPM_dHydase_lsu_aba_1/3"/>
</dbReference>
<evidence type="ECO:0000256" key="2">
    <source>
        <dbReference type="ARBA" id="ARBA00004717"/>
    </source>
</evidence>
<dbReference type="InterPro" id="IPR000573">
    <property type="entry name" value="AconitaseA/IPMdHydase_ssu_swvl"/>
</dbReference>
<keyword evidence="4" id="KW-0479">Metal-binding</keyword>
<sequence>MASNDPFGALDTFNTGSAAIGGGEAKFYRLGKLEEAGLTKVAKLPYSIRVLLESVLRNCDDYVVTQDDVKSLAAWNDSKGANPSEVPFKPARVVLQDFTGVPCVVDLAAMRSGMQRLGGDPKKINPLVPVDLVIDHSVQVDHFLGDGALDLNIELEFERNQERYEFLRWGQKAFDNFRVVPPGTGIVHQVNLEYLAKCVFTKDAPDGSTLAYPDSLVGTDSHTTMIDGLGVVGWGVGGIEAEGVMLGQPIYMLTPEVVGMKLTGKLPAGATATDLVLTVTEILRKEKVVGKFVEFFGEGVGGMSLADRATIANMSPEYGATMGFFPVDDVTLGYLRQTGRTEDEIKLVESYCKANQLFRTDDAPEPEFTKTVELDLSTVVPSLAGPKRPQDRITLTDMKAQWEKDLEEVYEKSPKGAPASRWEGEGGQPADPEGAAQPEVAIADPGFDGVSVEVDGCTFPVKHGSVAIAAITSCTNTSNPSVMIAAGLVAKKAAALGLQAKPWVKTSIAPGSRVVTDYYAKSGLDEELGKIGFYTVGYGCTTCIGNSGPLPKPISDAIRQHDLVVSGVLSGNRNFEGRINPDVKANYLASPPLVVAYALAGNTGIDLTTEPLGEGEGGKPVYLKDVWPTHEEVQEVVKSCVLPEMFQEQYGDVWNKNPKWNAIATSEGELYDWNDDSTYIQEPPFLSSITPEVKPIASITGARCLALLGDSVTTDHISPAGAIAKDSPAGKFLQNSGVEPVDFNSYGSRRGNDRVMTRGTFANIRIRNQLAPGTEGGVTKYLESGEVMPIYDASMKYQASGTPLVVLAGAEYGTGSSRDWAAKGTYLLGVRAVLAASYERIHRSNLVMMGVLPLEFKNGDTWQSLGLTGEETFDIPGLTDDLKPGQDLEVKAGDKAFTMKARIDTPVEMDYYRHGGILAYVLRKLLSE</sequence>
<evidence type="ECO:0000256" key="9">
    <source>
        <dbReference type="RuleBase" id="RU361275"/>
    </source>
</evidence>
<comment type="catalytic activity">
    <reaction evidence="8 9">
        <text>citrate = D-threo-isocitrate</text>
        <dbReference type="Rhea" id="RHEA:10336"/>
        <dbReference type="ChEBI" id="CHEBI:15562"/>
        <dbReference type="ChEBI" id="CHEBI:16947"/>
        <dbReference type="EC" id="4.2.1.3"/>
    </reaction>
</comment>